<dbReference type="Gene3D" id="3.40.190.10">
    <property type="entry name" value="Periplasmic binding protein-like II"/>
    <property type="match status" value="2"/>
</dbReference>
<evidence type="ECO:0000259" key="1">
    <source>
        <dbReference type="Pfam" id="PF09084"/>
    </source>
</evidence>
<organism evidence="2 3">
    <name type="scientific">Candidatus Collierbacteria bacterium GW2011_GWA2_46_26</name>
    <dbReference type="NCBI Taxonomy" id="1618381"/>
    <lineage>
        <taxon>Bacteria</taxon>
        <taxon>Candidatus Collieribacteriota</taxon>
    </lineage>
</organism>
<dbReference type="GO" id="GO:0009228">
    <property type="term" value="P:thiamine biosynthetic process"/>
    <property type="evidence" value="ECO:0007669"/>
    <property type="project" value="InterPro"/>
</dbReference>
<dbReference type="Pfam" id="PF09084">
    <property type="entry name" value="NMT1"/>
    <property type="match status" value="1"/>
</dbReference>
<reference evidence="2 3" key="1">
    <citation type="journal article" date="2015" name="Nature">
        <title>rRNA introns, odd ribosomes, and small enigmatic genomes across a large radiation of phyla.</title>
        <authorList>
            <person name="Brown C.T."/>
            <person name="Hug L.A."/>
            <person name="Thomas B.C."/>
            <person name="Sharon I."/>
            <person name="Castelle C.J."/>
            <person name="Singh A."/>
            <person name="Wilkins M.J."/>
            <person name="Williams K.H."/>
            <person name="Banfield J.F."/>
        </authorList>
    </citation>
    <scope>NUCLEOTIDE SEQUENCE [LARGE SCALE GENOMIC DNA]</scope>
</reference>
<comment type="caution">
    <text evidence="2">The sequence shown here is derived from an EMBL/GenBank/DDBJ whole genome shotgun (WGS) entry which is preliminary data.</text>
</comment>
<accession>A0A0G1PI81</accession>
<dbReference type="InterPro" id="IPR015168">
    <property type="entry name" value="SsuA/THI5"/>
</dbReference>
<sequence length="357" mass="38971">MEKRKVLLISLVSCIILLGVISLWLVSLMDEGSSFGTMPSSSADGASAQASLSSKQLTKVTYRTSDMPYIDAAPVIIAQENGYYAEEGLSVELLPGQGSVFSVQAVGSGEDFSEAAANVVLPAVAKGVPVKVVAVILRDSDSTLFFPANSSIRLPKDLEGKTFATELKGTTHQEFLIFAKLTGIDVNKVELFPVASAAQKLQTVLSGKADFTVGVAYIVGPLFEAQGAKMRSIVIKDYGEKFYGQSIITNDKMISEHPEVVRGFTKATLKGFAYMIDHPDEAVDALVTRYPEISPQRARAGLERILPYLQSEETQQHGLGYQSKERWEEMQDLLYDNGFMDRKIDVTTAYTLNFLPQ</sequence>
<evidence type="ECO:0000313" key="3">
    <source>
        <dbReference type="Proteomes" id="UP000034794"/>
    </source>
</evidence>
<proteinExistence type="predicted"/>
<dbReference type="PANTHER" id="PTHR31528">
    <property type="entry name" value="4-AMINO-5-HYDROXYMETHYL-2-METHYLPYRIMIDINE PHOSPHATE SYNTHASE THI11-RELATED"/>
    <property type="match status" value="1"/>
</dbReference>
<dbReference type="Proteomes" id="UP000034794">
    <property type="component" value="Unassembled WGS sequence"/>
</dbReference>
<dbReference type="AlphaFoldDB" id="A0A0G1PI81"/>
<protein>
    <recommendedName>
        <fullName evidence="1">SsuA/THI5-like domain-containing protein</fullName>
    </recommendedName>
</protein>
<dbReference type="InterPro" id="IPR027939">
    <property type="entry name" value="NMT1/THI5"/>
</dbReference>
<dbReference type="SUPFAM" id="SSF53850">
    <property type="entry name" value="Periplasmic binding protein-like II"/>
    <property type="match status" value="1"/>
</dbReference>
<dbReference type="EMBL" id="LCMI01000012">
    <property type="protein sequence ID" value="KKU32407.1"/>
    <property type="molecule type" value="Genomic_DNA"/>
</dbReference>
<gene>
    <name evidence="2" type="ORF">UX47_C0012G0010</name>
</gene>
<evidence type="ECO:0000313" key="2">
    <source>
        <dbReference type="EMBL" id="KKU32407.1"/>
    </source>
</evidence>
<feature type="domain" description="SsuA/THI5-like" evidence="1">
    <location>
        <begin position="71"/>
        <end position="282"/>
    </location>
</feature>
<name>A0A0G1PI81_9BACT</name>
<dbReference type="PANTHER" id="PTHR31528:SF15">
    <property type="entry name" value="RIBOFLAVIN-BINDING PROTEIN RIBY"/>
    <property type="match status" value="1"/>
</dbReference>